<name>A0A218WBD5_PUNGR</name>
<dbReference type="FunFam" id="3.40.50.1820:FF:000132">
    <property type="entry name" value="caffeoylshikimate esterase"/>
    <property type="match status" value="1"/>
</dbReference>
<evidence type="ECO:0000313" key="3">
    <source>
        <dbReference type="EMBL" id="PKI56357.1"/>
    </source>
</evidence>
<evidence type="ECO:0000259" key="1">
    <source>
        <dbReference type="Pfam" id="PF12146"/>
    </source>
</evidence>
<dbReference type="OrthoDB" id="2498029at2759"/>
<comment type="caution">
    <text evidence="2">The sequence shown here is derived from an EMBL/GenBank/DDBJ whole genome shotgun (WGS) entry which is preliminary data.</text>
</comment>
<evidence type="ECO:0000313" key="2">
    <source>
        <dbReference type="EMBL" id="OWM70187.1"/>
    </source>
</evidence>
<dbReference type="EMBL" id="PGOL01001607">
    <property type="protein sequence ID" value="PKI56357.1"/>
    <property type="molecule type" value="Genomic_DNA"/>
</dbReference>
<dbReference type="AlphaFoldDB" id="A0A218WBD5"/>
<dbReference type="SUPFAM" id="SSF53474">
    <property type="entry name" value="alpha/beta-Hydrolases"/>
    <property type="match status" value="1"/>
</dbReference>
<evidence type="ECO:0000313" key="5">
    <source>
        <dbReference type="Proteomes" id="UP000233551"/>
    </source>
</evidence>
<organism evidence="2 4">
    <name type="scientific">Punica granatum</name>
    <name type="common">Pomegranate</name>
    <dbReference type="NCBI Taxonomy" id="22663"/>
    <lineage>
        <taxon>Eukaryota</taxon>
        <taxon>Viridiplantae</taxon>
        <taxon>Streptophyta</taxon>
        <taxon>Embryophyta</taxon>
        <taxon>Tracheophyta</taxon>
        <taxon>Spermatophyta</taxon>
        <taxon>Magnoliopsida</taxon>
        <taxon>eudicotyledons</taxon>
        <taxon>Gunneridae</taxon>
        <taxon>Pentapetalae</taxon>
        <taxon>rosids</taxon>
        <taxon>malvids</taxon>
        <taxon>Myrtales</taxon>
        <taxon>Lythraceae</taxon>
        <taxon>Punica</taxon>
    </lineage>
</organism>
<reference evidence="4" key="1">
    <citation type="journal article" date="2017" name="Plant J.">
        <title>The pomegranate (Punica granatum L.) genome and the genomics of punicalagin biosynthesis.</title>
        <authorList>
            <person name="Qin G."/>
            <person name="Xu C."/>
            <person name="Ming R."/>
            <person name="Tang H."/>
            <person name="Guyot R."/>
            <person name="Kramer E.M."/>
            <person name="Hu Y."/>
            <person name="Yi X."/>
            <person name="Qi Y."/>
            <person name="Xu X."/>
            <person name="Gao Z."/>
            <person name="Pan H."/>
            <person name="Jian J."/>
            <person name="Tian Y."/>
            <person name="Yue Z."/>
            <person name="Xu Y."/>
        </authorList>
    </citation>
    <scope>NUCLEOTIDE SEQUENCE [LARGE SCALE GENOMIC DNA]</scope>
    <source>
        <strain evidence="4">cv. Dabenzi</strain>
    </source>
</reference>
<dbReference type="Gene3D" id="3.40.50.1820">
    <property type="entry name" value="alpha/beta hydrolase"/>
    <property type="match status" value="1"/>
</dbReference>
<gene>
    <name evidence="2" type="ORF">CDL15_Pgr026037</name>
    <name evidence="3" type="ORF">CRG98_023242</name>
</gene>
<dbReference type="Proteomes" id="UP000233551">
    <property type="component" value="Unassembled WGS sequence"/>
</dbReference>
<reference evidence="3 5" key="3">
    <citation type="submission" date="2017-11" db="EMBL/GenBank/DDBJ databases">
        <title>De-novo sequencing of pomegranate (Punica granatum L.) genome.</title>
        <authorList>
            <person name="Akparov Z."/>
            <person name="Amiraslanov A."/>
            <person name="Hajiyeva S."/>
            <person name="Abbasov M."/>
            <person name="Kaur K."/>
            <person name="Hamwieh A."/>
            <person name="Solovyev V."/>
            <person name="Salamov A."/>
            <person name="Braich B."/>
            <person name="Kosarev P."/>
            <person name="Mahmoud A."/>
            <person name="Hajiyev E."/>
            <person name="Babayeva S."/>
            <person name="Izzatullayeva V."/>
            <person name="Mammadov A."/>
            <person name="Mammadov A."/>
            <person name="Sharifova S."/>
            <person name="Ojaghi J."/>
            <person name="Eynullazada K."/>
            <person name="Bayramov B."/>
            <person name="Abdulazimova A."/>
            <person name="Shahmuradov I."/>
        </authorList>
    </citation>
    <scope>NUCLEOTIDE SEQUENCE [LARGE SCALE GENOMIC DNA]</scope>
    <source>
        <strain evidence="3">AG2017</strain>
        <strain evidence="5">cv. AG2017</strain>
        <tissue evidence="3">Leaf</tissue>
    </source>
</reference>
<dbReference type="InterPro" id="IPR022742">
    <property type="entry name" value="Hydrolase_4"/>
</dbReference>
<dbReference type="Proteomes" id="UP000197138">
    <property type="component" value="Unassembled WGS sequence"/>
</dbReference>
<sequence>MVHPIAEAKENSLFGSLTAEEFYARHSVSHGSEFITNSRGMKLFTQWWTPLPPAEPIGIVAMVHGYTGESSWFIQLTAILFAESGFAVCALDHQGHGHSDGLIAHIPDINLVVDDCISFFDSFRARHRPGLPAFLYAESLGGAISLYITLRQKGKWDGLVLNGAMCGISDKFKPPWPLEHLLFIAAALIPTWRVVPTRGTIPDVSFKVEWKRKLALASPKRTVARPRAATANELLRVCRELQGRFEEVEVPFIIVHGEGDVVCDPECVKELYSRASSTDKTMRIYPGMWHQLLGEPEESVEKVFGEVVDWLRSRAERAAADGGRRD</sequence>
<dbReference type="InterPro" id="IPR051044">
    <property type="entry name" value="MAG_DAG_Lipase"/>
</dbReference>
<protein>
    <recommendedName>
        <fullName evidence="1">Serine aminopeptidase S33 domain-containing protein</fullName>
    </recommendedName>
</protein>
<keyword evidence="5" id="KW-1185">Reference proteome</keyword>
<proteinExistence type="predicted"/>
<accession>A0A218WBD5</accession>
<dbReference type="GeneID" id="116197374"/>
<dbReference type="PANTHER" id="PTHR11614">
    <property type="entry name" value="PHOSPHOLIPASE-RELATED"/>
    <property type="match status" value="1"/>
</dbReference>
<reference evidence="2" key="2">
    <citation type="submission" date="2017-06" db="EMBL/GenBank/DDBJ databases">
        <title>The pomegranate genome and the genomics of punicalagin biosynthesis.</title>
        <authorList>
            <person name="Xu C."/>
        </authorList>
    </citation>
    <scope>NUCLEOTIDE SEQUENCE [LARGE SCALE GENOMIC DNA]</scope>
    <source>
        <tissue evidence="2">Fresh leaf</tissue>
    </source>
</reference>
<dbReference type="STRING" id="22663.A0A218WBD5"/>
<dbReference type="Pfam" id="PF12146">
    <property type="entry name" value="Hydrolase_4"/>
    <property type="match status" value="1"/>
</dbReference>
<dbReference type="EMBL" id="MTKT01004810">
    <property type="protein sequence ID" value="OWM70187.1"/>
    <property type="molecule type" value="Genomic_DNA"/>
</dbReference>
<feature type="domain" description="Serine aminopeptidase S33" evidence="1">
    <location>
        <begin position="55"/>
        <end position="297"/>
    </location>
</feature>
<evidence type="ECO:0000313" key="4">
    <source>
        <dbReference type="Proteomes" id="UP000197138"/>
    </source>
</evidence>
<dbReference type="InterPro" id="IPR029058">
    <property type="entry name" value="AB_hydrolase_fold"/>
</dbReference>